<dbReference type="Proteomes" id="UP000614200">
    <property type="component" value="Unassembled WGS sequence"/>
</dbReference>
<evidence type="ECO:0000256" key="12">
    <source>
        <dbReference type="PIRNR" id="PIRNR015601"/>
    </source>
</evidence>
<accession>A0ABR9ZWT1</accession>
<organism evidence="14 15">
    <name type="scientific">Fusibacter ferrireducens</name>
    <dbReference type="NCBI Taxonomy" id="2785058"/>
    <lineage>
        <taxon>Bacteria</taxon>
        <taxon>Bacillati</taxon>
        <taxon>Bacillota</taxon>
        <taxon>Clostridia</taxon>
        <taxon>Eubacteriales</taxon>
        <taxon>Eubacteriales Family XII. Incertae Sedis</taxon>
        <taxon>Fusibacter</taxon>
    </lineage>
</organism>
<dbReference type="Gene3D" id="3.40.1280.10">
    <property type="match status" value="1"/>
</dbReference>
<reference evidence="14 15" key="1">
    <citation type="submission" date="2020-11" db="EMBL/GenBank/DDBJ databases">
        <title>Fusibacter basophilias sp. nov.</title>
        <authorList>
            <person name="Qiu D."/>
        </authorList>
    </citation>
    <scope>NUCLEOTIDE SEQUENCE [LARGE SCALE GENOMIC DNA]</scope>
    <source>
        <strain evidence="14 15">Q10-2</strain>
    </source>
</reference>
<keyword evidence="6 12" id="KW-0698">rRNA processing</keyword>
<comment type="caution">
    <text evidence="14">The sequence shown here is derived from an EMBL/GenBank/DDBJ whole genome shotgun (WGS) entry which is preliminary data.</text>
</comment>
<dbReference type="InterPro" id="IPR029026">
    <property type="entry name" value="tRNA_m1G_MTases_N"/>
</dbReference>
<evidence type="ECO:0000256" key="11">
    <source>
        <dbReference type="ARBA" id="ARBA00047944"/>
    </source>
</evidence>
<comment type="function">
    <text evidence="10 12">Specifically methylates the N3 position of the uracil ring of uridine 1498 (m3U1498) in 16S rRNA. Acts on the fully assembled 30S ribosomal subunit.</text>
</comment>
<evidence type="ECO:0000256" key="7">
    <source>
        <dbReference type="ARBA" id="ARBA00022603"/>
    </source>
</evidence>
<keyword evidence="9 12" id="KW-0949">S-adenosyl-L-methionine</keyword>
<evidence type="ECO:0000256" key="4">
    <source>
        <dbReference type="ARBA" id="ARBA00013673"/>
    </source>
</evidence>
<dbReference type="EMBL" id="JADKNH010000011">
    <property type="protein sequence ID" value="MBF4694913.1"/>
    <property type="molecule type" value="Genomic_DNA"/>
</dbReference>
<comment type="similarity">
    <text evidence="2 12">Belongs to the RNA methyltransferase RsmE family.</text>
</comment>
<dbReference type="InterPro" id="IPR029028">
    <property type="entry name" value="Alpha/beta_knot_MTases"/>
</dbReference>
<evidence type="ECO:0000256" key="5">
    <source>
        <dbReference type="ARBA" id="ARBA00022490"/>
    </source>
</evidence>
<proteinExistence type="inferred from homology"/>
<dbReference type="PANTHER" id="PTHR30027:SF3">
    <property type="entry name" value="16S RRNA (URACIL(1498)-N(3))-METHYLTRANSFERASE"/>
    <property type="match status" value="1"/>
</dbReference>
<dbReference type="NCBIfam" id="TIGR00046">
    <property type="entry name" value="RsmE family RNA methyltransferase"/>
    <property type="match status" value="1"/>
</dbReference>
<keyword evidence="7 12" id="KW-0489">Methyltransferase</keyword>
<evidence type="ECO:0000313" key="15">
    <source>
        <dbReference type="Proteomes" id="UP000614200"/>
    </source>
</evidence>
<gene>
    <name evidence="14" type="ORF">ISU02_17570</name>
</gene>
<evidence type="ECO:0000256" key="9">
    <source>
        <dbReference type="ARBA" id="ARBA00022691"/>
    </source>
</evidence>
<evidence type="ECO:0000313" key="14">
    <source>
        <dbReference type="EMBL" id="MBF4694913.1"/>
    </source>
</evidence>
<comment type="subcellular location">
    <subcellularLocation>
        <location evidence="1 12">Cytoplasm</location>
    </subcellularLocation>
</comment>
<protein>
    <recommendedName>
        <fullName evidence="4 12">Ribosomal RNA small subunit methyltransferase E</fullName>
        <ecNumber evidence="3 12">2.1.1.193</ecNumber>
    </recommendedName>
</protein>
<sequence>MYKFFLNQEDVIEENHIILNHADSVRHLEKSLRIKSGELITLSTGALSYIGKVTEVTPQMIKLEIVDRHEAQNESPLKIDLYQCLPKGQKLELIIQKNVELGVRDFYLVASKRCIVEYKGKDIQKKLDRLDKIALEAAKQSKRDYISTVKAVLPIEKLGTALSEYDLVLILYESEENLFINDVLKAIGPNELKTIAVIVGPEGGFEPSEIEFLKANGAQIVTLGKRILRTETAGFTCVTCLQYAVGDLSSRTK</sequence>
<dbReference type="RefSeq" id="WP_194703151.1">
    <property type="nucleotide sequence ID" value="NZ_JADKNH010000011.1"/>
</dbReference>
<evidence type="ECO:0000256" key="2">
    <source>
        <dbReference type="ARBA" id="ARBA00005528"/>
    </source>
</evidence>
<evidence type="ECO:0000256" key="3">
    <source>
        <dbReference type="ARBA" id="ARBA00012328"/>
    </source>
</evidence>
<evidence type="ECO:0000256" key="10">
    <source>
        <dbReference type="ARBA" id="ARBA00025699"/>
    </source>
</evidence>
<dbReference type="PIRSF" id="PIRSF015601">
    <property type="entry name" value="MTase_slr0722"/>
    <property type="match status" value="1"/>
</dbReference>
<name>A0ABR9ZWT1_9FIRM</name>
<evidence type="ECO:0000256" key="6">
    <source>
        <dbReference type="ARBA" id="ARBA00022552"/>
    </source>
</evidence>
<keyword evidence="15" id="KW-1185">Reference proteome</keyword>
<evidence type="ECO:0000259" key="13">
    <source>
        <dbReference type="Pfam" id="PF04452"/>
    </source>
</evidence>
<keyword evidence="5 12" id="KW-0963">Cytoplasm</keyword>
<dbReference type="SUPFAM" id="SSF75217">
    <property type="entry name" value="alpha/beta knot"/>
    <property type="match status" value="1"/>
</dbReference>
<dbReference type="InterPro" id="IPR006700">
    <property type="entry name" value="RsmE"/>
</dbReference>
<dbReference type="Pfam" id="PF04452">
    <property type="entry name" value="Methyltrans_RNA"/>
    <property type="match status" value="1"/>
</dbReference>
<feature type="domain" description="Ribosomal RNA small subunit methyltransferase E methyltransferase" evidence="13">
    <location>
        <begin position="73"/>
        <end position="242"/>
    </location>
</feature>
<evidence type="ECO:0000256" key="1">
    <source>
        <dbReference type="ARBA" id="ARBA00004496"/>
    </source>
</evidence>
<dbReference type="CDD" id="cd18084">
    <property type="entry name" value="RsmE-like"/>
    <property type="match status" value="1"/>
</dbReference>
<evidence type="ECO:0000256" key="8">
    <source>
        <dbReference type="ARBA" id="ARBA00022679"/>
    </source>
</evidence>
<keyword evidence="8 12" id="KW-0808">Transferase</keyword>
<comment type="catalytic activity">
    <reaction evidence="11 12">
        <text>uridine(1498) in 16S rRNA + S-adenosyl-L-methionine = N(3)-methyluridine(1498) in 16S rRNA + S-adenosyl-L-homocysteine + H(+)</text>
        <dbReference type="Rhea" id="RHEA:42920"/>
        <dbReference type="Rhea" id="RHEA-COMP:10283"/>
        <dbReference type="Rhea" id="RHEA-COMP:10284"/>
        <dbReference type="ChEBI" id="CHEBI:15378"/>
        <dbReference type="ChEBI" id="CHEBI:57856"/>
        <dbReference type="ChEBI" id="CHEBI:59789"/>
        <dbReference type="ChEBI" id="CHEBI:65315"/>
        <dbReference type="ChEBI" id="CHEBI:74502"/>
        <dbReference type="EC" id="2.1.1.193"/>
    </reaction>
</comment>
<dbReference type="InterPro" id="IPR046886">
    <property type="entry name" value="RsmE_MTase_dom"/>
</dbReference>
<dbReference type="PANTHER" id="PTHR30027">
    <property type="entry name" value="RIBOSOMAL RNA SMALL SUBUNIT METHYLTRANSFERASE E"/>
    <property type="match status" value="1"/>
</dbReference>
<dbReference type="EC" id="2.1.1.193" evidence="3 12"/>